<comment type="caution">
    <text evidence="1">The sequence shown here is derived from an EMBL/GenBank/DDBJ whole genome shotgun (WGS) entry which is preliminary data.</text>
</comment>
<gene>
    <name evidence="1" type="ORF">FMOSSE_LOCUS11534</name>
</gene>
<sequence>MGLPFEDLCQYFDPCPEKAEINALTEENSNLIPKMQTDELDIESIQLDTFSDLSS</sequence>
<dbReference type="AlphaFoldDB" id="A0A9N9H2P1"/>
<dbReference type="EMBL" id="CAJVPP010004575">
    <property type="protein sequence ID" value="CAG8652252.1"/>
    <property type="molecule type" value="Genomic_DNA"/>
</dbReference>
<evidence type="ECO:0000313" key="1">
    <source>
        <dbReference type="EMBL" id="CAG8652252.1"/>
    </source>
</evidence>
<accession>A0A9N9H2P1</accession>
<protein>
    <submittedName>
        <fullName evidence="1">8020_t:CDS:1</fullName>
    </submittedName>
</protein>
<dbReference type="Proteomes" id="UP000789375">
    <property type="component" value="Unassembled WGS sequence"/>
</dbReference>
<reference evidence="1" key="1">
    <citation type="submission" date="2021-06" db="EMBL/GenBank/DDBJ databases">
        <authorList>
            <person name="Kallberg Y."/>
            <person name="Tangrot J."/>
            <person name="Rosling A."/>
        </authorList>
    </citation>
    <scope>NUCLEOTIDE SEQUENCE</scope>
    <source>
        <strain evidence="1">87-6 pot B 2015</strain>
    </source>
</reference>
<proteinExistence type="predicted"/>
<name>A0A9N9H2P1_FUNMO</name>
<organism evidence="1 2">
    <name type="scientific">Funneliformis mosseae</name>
    <name type="common">Endomycorrhizal fungus</name>
    <name type="synonym">Glomus mosseae</name>
    <dbReference type="NCBI Taxonomy" id="27381"/>
    <lineage>
        <taxon>Eukaryota</taxon>
        <taxon>Fungi</taxon>
        <taxon>Fungi incertae sedis</taxon>
        <taxon>Mucoromycota</taxon>
        <taxon>Glomeromycotina</taxon>
        <taxon>Glomeromycetes</taxon>
        <taxon>Glomerales</taxon>
        <taxon>Glomeraceae</taxon>
        <taxon>Funneliformis</taxon>
    </lineage>
</organism>
<evidence type="ECO:0000313" key="2">
    <source>
        <dbReference type="Proteomes" id="UP000789375"/>
    </source>
</evidence>
<keyword evidence="2" id="KW-1185">Reference proteome</keyword>